<dbReference type="PROSITE" id="PS50042">
    <property type="entry name" value="CNMP_BINDING_3"/>
    <property type="match status" value="1"/>
</dbReference>
<dbReference type="GO" id="GO:0005249">
    <property type="term" value="F:voltage-gated potassium channel activity"/>
    <property type="evidence" value="ECO:0007669"/>
    <property type="project" value="TreeGrafter"/>
</dbReference>
<keyword evidence="12" id="KW-1185">Reference proteome</keyword>
<dbReference type="PANTHER" id="PTHR45638:SF19">
    <property type="entry name" value="CYCLIC NUCLEOTIDE-BINDING DOMAIN-CONTAINING PROTEIN"/>
    <property type="match status" value="1"/>
</dbReference>
<dbReference type="EMBL" id="JAATIS010009265">
    <property type="protein sequence ID" value="KAG2455549.1"/>
    <property type="molecule type" value="Genomic_DNA"/>
</dbReference>
<sequence>MVGVGTSILANANAARTSYSERVSSILHFLKSHNITGSIRNNILKYYDFKWIKTSGIDPETLFDYLPSSLLGDISTIVYADLITKGPILQETLSKESLTSLETDRGFIRLLSKQIRPCLFRAYDTIFKSNDYAEEVSTTGPAEAEVGTECAGGHGPGAGSLVDTGGAEIEFGFSDLCLAVYVNNKQKQKQKMYFIDKGEVEVLSQDERQVMVTLTAGQYFGEGSLLFSEPQSATVRAATNCQLYVLTKKKFDEAMKYYPYILSEIKEAALVKQKEIQELKTKLLEQEMAEEQSRSADAKDSSLLKLCMQHMKEQAEMMEYKSLPLRVKLKKKFQEFVRSLLPNLIRIHNFTINPEKPFRIVLQYTSCFVNITSFLMLTYMPAVFNISNTVFMLSMIVEYLLMLEIFLKFHMCYYDENGTYVYDYQAISSKYLKSRSGFIFDLVCSFPIEFPAWMAVKDDEYNTMGITMTNVRLLHCIRIIRIYLFIEDEKKVITNKVIVFALEIILFVHVCAVIYVKMECPNQCKPVGWYVSEDLQDYADIYSYALYWVAATFTTTGYGDVRATVPYEMWYTVLTIVLSKVIVGYNIGSISAALSNMNAKQVLYEEKLQIIKEYLDNEGIGGSLKQRVMHFFNYQWARSQGLDYVVVFSDTPNYMKTEVFSRKAPHLSPSNGHLLFLDSQIWGCPPLAIKESDEYRRHVFKVIIIITGQVDIRLPEQPQQNGYV</sequence>
<evidence type="ECO:0000313" key="12">
    <source>
        <dbReference type="Proteomes" id="UP000886611"/>
    </source>
</evidence>
<keyword evidence="8" id="KW-0175">Coiled coil</keyword>
<keyword evidence="6 9" id="KW-0472">Membrane</keyword>
<feature type="non-terminal residue" evidence="11">
    <location>
        <position position="1"/>
    </location>
</feature>
<evidence type="ECO:0000256" key="4">
    <source>
        <dbReference type="ARBA" id="ARBA00022989"/>
    </source>
</evidence>
<feature type="non-terminal residue" evidence="11">
    <location>
        <position position="724"/>
    </location>
</feature>
<dbReference type="Gene3D" id="1.10.287.630">
    <property type="entry name" value="Helix hairpin bin"/>
    <property type="match status" value="2"/>
</dbReference>
<dbReference type="GO" id="GO:0016020">
    <property type="term" value="C:membrane"/>
    <property type="evidence" value="ECO:0007669"/>
    <property type="project" value="UniProtKB-SubCell"/>
</dbReference>
<evidence type="ECO:0000259" key="10">
    <source>
        <dbReference type="PROSITE" id="PS50042"/>
    </source>
</evidence>
<name>A0A8X8BHV0_POLSE</name>
<evidence type="ECO:0000256" key="5">
    <source>
        <dbReference type="ARBA" id="ARBA00023065"/>
    </source>
</evidence>
<dbReference type="GO" id="GO:0044877">
    <property type="term" value="F:protein-containing complex binding"/>
    <property type="evidence" value="ECO:0007669"/>
    <property type="project" value="TreeGrafter"/>
</dbReference>
<keyword evidence="4 9" id="KW-1133">Transmembrane helix</keyword>
<keyword evidence="7" id="KW-0407">Ion channel</keyword>
<feature type="transmembrane region" description="Helical" evidence="9">
    <location>
        <begin position="498"/>
        <end position="516"/>
    </location>
</feature>
<dbReference type="InterPro" id="IPR000595">
    <property type="entry name" value="cNMP-bd_dom"/>
</dbReference>
<dbReference type="Gene3D" id="1.10.287.70">
    <property type="match status" value="1"/>
</dbReference>
<reference evidence="11 12" key="1">
    <citation type="journal article" date="2021" name="Cell">
        <title>Tracing the genetic footprints of vertebrate landing in non-teleost ray-finned fishes.</title>
        <authorList>
            <person name="Bi X."/>
            <person name="Wang K."/>
            <person name="Yang L."/>
            <person name="Pan H."/>
            <person name="Jiang H."/>
            <person name="Wei Q."/>
            <person name="Fang M."/>
            <person name="Yu H."/>
            <person name="Zhu C."/>
            <person name="Cai Y."/>
            <person name="He Y."/>
            <person name="Gan X."/>
            <person name="Zeng H."/>
            <person name="Yu D."/>
            <person name="Zhu Y."/>
            <person name="Jiang H."/>
            <person name="Qiu Q."/>
            <person name="Yang H."/>
            <person name="Zhang Y.E."/>
            <person name="Wang W."/>
            <person name="Zhu M."/>
            <person name="He S."/>
            <person name="Zhang G."/>
        </authorList>
    </citation>
    <scope>NUCLEOTIDE SEQUENCE [LARGE SCALE GENOMIC DNA]</scope>
    <source>
        <strain evidence="11">Bchr_013</strain>
    </source>
</reference>
<keyword evidence="5" id="KW-0406">Ion transport</keyword>
<feature type="coiled-coil region" evidence="8">
    <location>
        <begin position="262"/>
        <end position="294"/>
    </location>
</feature>
<evidence type="ECO:0000256" key="6">
    <source>
        <dbReference type="ARBA" id="ARBA00023136"/>
    </source>
</evidence>
<evidence type="ECO:0000256" key="9">
    <source>
        <dbReference type="SAM" id="Phobius"/>
    </source>
</evidence>
<evidence type="ECO:0000256" key="8">
    <source>
        <dbReference type="SAM" id="Coils"/>
    </source>
</evidence>
<evidence type="ECO:0000256" key="7">
    <source>
        <dbReference type="ARBA" id="ARBA00023286"/>
    </source>
</evidence>
<organism evidence="11 12">
    <name type="scientific">Polypterus senegalus</name>
    <name type="common">Senegal bichir</name>
    <dbReference type="NCBI Taxonomy" id="55291"/>
    <lineage>
        <taxon>Eukaryota</taxon>
        <taxon>Metazoa</taxon>
        <taxon>Chordata</taxon>
        <taxon>Craniata</taxon>
        <taxon>Vertebrata</taxon>
        <taxon>Euteleostomi</taxon>
        <taxon>Actinopterygii</taxon>
        <taxon>Polypteriformes</taxon>
        <taxon>Polypteridae</taxon>
        <taxon>Polypterus</taxon>
    </lineage>
</organism>
<dbReference type="AlphaFoldDB" id="A0A8X8BHV0"/>
<comment type="caution">
    <text evidence="11">The sequence shown here is derived from an EMBL/GenBank/DDBJ whole genome shotgun (WGS) entry which is preliminary data.</text>
</comment>
<dbReference type="PANTHER" id="PTHR45638">
    <property type="entry name" value="CYCLIC NUCLEOTIDE-GATED CATION CHANNEL SUBUNIT A"/>
    <property type="match status" value="1"/>
</dbReference>
<dbReference type="InterPro" id="IPR050866">
    <property type="entry name" value="CNG_cation_channel"/>
</dbReference>
<keyword evidence="7" id="KW-1071">Ligand-gated ion channel</keyword>
<evidence type="ECO:0000256" key="3">
    <source>
        <dbReference type="ARBA" id="ARBA00022692"/>
    </source>
</evidence>
<accession>A0A8X8BHV0</accession>
<keyword evidence="2" id="KW-0813">Transport</keyword>
<protein>
    <submittedName>
        <fullName evidence="11">KCNH7 protein</fullName>
    </submittedName>
</protein>
<dbReference type="InterPro" id="IPR018490">
    <property type="entry name" value="cNMP-bd_dom_sf"/>
</dbReference>
<keyword evidence="3 9" id="KW-0812">Transmembrane</keyword>
<evidence type="ECO:0000313" key="11">
    <source>
        <dbReference type="EMBL" id="KAG2455549.1"/>
    </source>
</evidence>
<dbReference type="GO" id="GO:0005221">
    <property type="term" value="F:intracellularly cyclic nucleotide-activated monoatomic cation channel activity"/>
    <property type="evidence" value="ECO:0007669"/>
    <property type="project" value="InterPro"/>
</dbReference>
<dbReference type="Gene3D" id="2.60.120.10">
    <property type="entry name" value="Jelly Rolls"/>
    <property type="match status" value="1"/>
</dbReference>
<dbReference type="Pfam" id="PF00027">
    <property type="entry name" value="cNMP_binding"/>
    <property type="match status" value="1"/>
</dbReference>
<dbReference type="Proteomes" id="UP000886611">
    <property type="component" value="Unassembled WGS sequence"/>
</dbReference>
<evidence type="ECO:0000256" key="1">
    <source>
        <dbReference type="ARBA" id="ARBA00004141"/>
    </source>
</evidence>
<gene>
    <name evidence="11" type="primary">Kcnh7_1</name>
    <name evidence="11" type="ORF">GTO96_0006840</name>
</gene>
<feature type="transmembrane region" description="Helical" evidence="9">
    <location>
        <begin position="374"/>
        <end position="401"/>
    </location>
</feature>
<dbReference type="SUPFAM" id="SSF81324">
    <property type="entry name" value="Voltage-gated potassium channels"/>
    <property type="match status" value="1"/>
</dbReference>
<comment type="subcellular location">
    <subcellularLocation>
        <location evidence="1">Membrane</location>
        <topology evidence="1">Multi-pass membrane protein</topology>
    </subcellularLocation>
</comment>
<feature type="domain" description="Cyclic nucleotide-binding" evidence="10">
    <location>
        <begin position="192"/>
        <end position="255"/>
    </location>
</feature>
<dbReference type="CDD" id="cd00038">
    <property type="entry name" value="CAP_ED"/>
    <property type="match status" value="1"/>
</dbReference>
<dbReference type="InterPro" id="IPR005821">
    <property type="entry name" value="Ion_trans_dom"/>
</dbReference>
<evidence type="ECO:0000256" key="2">
    <source>
        <dbReference type="ARBA" id="ARBA00022448"/>
    </source>
</evidence>
<proteinExistence type="predicted"/>
<dbReference type="Pfam" id="PF00520">
    <property type="entry name" value="Ion_trans"/>
    <property type="match status" value="1"/>
</dbReference>
<dbReference type="SUPFAM" id="SSF51206">
    <property type="entry name" value="cAMP-binding domain-like"/>
    <property type="match status" value="3"/>
</dbReference>
<dbReference type="InterPro" id="IPR014710">
    <property type="entry name" value="RmlC-like_jellyroll"/>
</dbReference>